<sequence length="145" mass="15871">MLPRRIESPCGREPAAIAAVLERIEAALAEEGCPPPRSAAFMVVAEEMVTNVARYAWPEHAAPGLFTVSAGISRRLDGIEVLLVTEDDGVPFDPTLRGAPDTDAPVEERAIGGLGIHLVMRMTEWQCYRREAGRNRFSVIWRCAA</sequence>
<organism evidence="2 3">
    <name type="scientific">Roseomonas alba</name>
    <dbReference type="NCBI Taxonomy" id="2846776"/>
    <lineage>
        <taxon>Bacteria</taxon>
        <taxon>Pseudomonadati</taxon>
        <taxon>Pseudomonadota</taxon>
        <taxon>Alphaproteobacteria</taxon>
        <taxon>Acetobacterales</taxon>
        <taxon>Roseomonadaceae</taxon>
        <taxon>Roseomonas</taxon>
    </lineage>
</organism>
<dbReference type="GO" id="GO:0005524">
    <property type="term" value="F:ATP binding"/>
    <property type="evidence" value="ECO:0007669"/>
    <property type="project" value="UniProtKB-KW"/>
</dbReference>
<feature type="domain" description="Histidine kinase/HSP90-like ATPase" evidence="1">
    <location>
        <begin position="13"/>
        <end position="141"/>
    </location>
</feature>
<dbReference type="Gene3D" id="3.30.565.10">
    <property type="entry name" value="Histidine kinase-like ATPase, C-terminal domain"/>
    <property type="match status" value="1"/>
</dbReference>
<name>A0ABS7A7G3_9PROT</name>
<dbReference type="CDD" id="cd16936">
    <property type="entry name" value="HATPase_RsbW-like"/>
    <property type="match status" value="1"/>
</dbReference>
<dbReference type="Pfam" id="PF13581">
    <property type="entry name" value="HATPase_c_2"/>
    <property type="match status" value="1"/>
</dbReference>
<dbReference type="Proteomes" id="UP001196565">
    <property type="component" value="Unassembled WGS sequence"/>
</dbReference>
<keyword evidence="2" id="KW-0547">Nucleotide-binding</keyword>
<proteinExistence type="predicted"/>
<dbReference type="EMBL" id="JAHYBZ010000003">
    <property type="protein sequence ID" value="MBW6398238.1"/>
    <property type="molecule type" value="Genomic_DNA"/>
</dbReference>
<evidence type="ECO:0000313" key="2">
    <source>
        <dbReference type="EMBL" id="MBW6398238.1"/>
    </source>
</evidence>
<evidence type="ECO:0000313" key="3">
    <source>
        <dbReference type="Proteomes" id="UP001196565"/>
    </source>
</evidence>
<protein>
    <submittedName>
        <fullName evidence="2">ATP-binding protein</fullName>
    </submittedName>
</protein>
<gene>
    <name evidence="2" type="ORF">KPL78_10295</name>
</gene>
<accession>A0ABS7A7G3</accession>
<comment type="caution">
    <text evidence="2">The sequence shown here is derived from an EMBL/GenBank/DDBJ whole genome shotgun (WGS) entry which is preliminary data.</text>
</comment>
<keyword evidence="2" id="KW-0067">ATP-binding</keyword>
<dbReference type="InterPro" id="IPR036890">
    <property type="entry name" value="HATPase_C_sf"/>
</dbReference>
<dbReference type="RefSeq" id="WP_219762848.1">
    <property type="nucleotide sequence ID" value="NZ_JAHYBZ010000003.1"/>
</dbReference>
<dbReference type="InterPro" id="IPR003594">
    <property type="entry name" value="HATPase_dom"/>
</dbReference>
<evidence type="ECO:0000259" key="1">
    <source>
        <dbReference type="Pfam" id="PF13581"/>
    </source>
</evidence>
<keyword evidence="3" id="KW-1185">Reference proteome</keyword>
<reference evidence="2 3" key="1">
    <citation type="submission" date="2021-07" db="EMBL/GenBank/DDBJ databases">
        <authorList>
            <person name="So Y."/>
        </authorList>
    </citation>
    <scope>NUCLEOTIDE SEQUENCE [LARGE SCALE GENOMIC DNA]</scope>
    <source>
        <strain evidence="2 3">HJA6</strain>
    </source>
</reference>